<dbReference type="AlphaFoldDB" id="Q3ATY3"/>
<reference evidence="2" key="1">
    <citation type="submission" date="2005-08" db="EMBL/GenBank/DDBJ databases">
        <title>Complete sequence of Chlorobium chlorochromatii CaD3.</title>
        <authorList>
            <person name="Copeland A."/>
            <person name="Lucas S."/>
            <person name="Lapidus A."/>
            <person name="Barry K."/>
            <person name="Detter J.C."/>
            <person name="Glavina T."/>
            <person name="Hammon N."/>
            <person name="Israni S."/>
            <person name="Pitluck S."/>
            <person name="Bryant D."/>
            <person name="Schmutz J."/>
            <person name="Larimer F."/>
            <person name="Land M."/>
            <person name="Kyrpides N."/>
            <person name="Ivanova N."/>
            <person name="Richardson P."/>
        </authorList>
    </citation>
    <scope>NUCLEOTIDE SEQUENCE [LARGE SCALE GENOMIC DNA]</scope>
    <source>
        <strain evidence="2">CaD3</strain>
    </source>
</reference>
<dbReference type="PANTHER" id="PTHR34610">
    <property type="entry name" value="SSL7007 PROTEIN"/>
    <property type="match status" value="1"/>
</dbReference>
<evidence type="ECO:0000259" key="1">
    <source>
        <dbReference type="Pfam" id="PF13470"/>
    </source>
</evidence>
<dbReference type="HOGENOM" id="CLU_116617_2_0_10"/>
<dbReference type="PANTHER" id="PTHR34610:SF3">
    <property type="entry name" value="SSL7007 PROTEIN"/>
    <property type="match status" value="1"/>
</dbReference>
<accession>Q3ATY3</accession>
<dbReference type="InterPro" id="IPR029060">
    <property type="entry name" value="PIN-like_dom_sf"/>
</dbReference>
<dbReference type="NCBIfam" id="TIGR00305">
    <property type="entry name" value="putative toxin-antitoxin system toxin component, PIN family"/>
    <property type="match status" value="1"/>
</dbReference>
<dbReference type="eggNOG" id="COG1569">
    <property type="taxonomic scope" value="Bacteria"/>
</dbReference>
<dbReference type="InterPro" id="IPR002850">
    <property type="entry name" value="PIN_toxin-like"/>
</dbReference>
<organism evidence="2">
    <name type="scientific">Chlorobium chlorochromatii (strain CaD3)</name>
    <dbReference type="NCBI Taxonomy" id="340177"/>
    <lineage>
        <taxon>Bacteria</taxon>
        <taxon>Pseudomonadati</taxon>
        <taxon>Chlorobiota</taxon>
        <taxon>Chlorobiia</taxon>
        <taxon>Chlorobiales</taxon>
        <taxon>Chlorobiaceae</taxon>
        <taxon>Chlorobium/Pelodictyon group</taxon>
        <taxon>Chlorobium</taxon>
    </lineage>
</organism>
<protein>
    <recommendedName>
        <fullName evidence="1">PIN domain-containing protein</fullName>
    </recommendedName>
</protein>
<feature type="domain" description="PIN" evidence="1">
    <location>
        <begin position="6"/>
        <end position="115"/>
    </location>
</feature>
<dbReference type="Pfam" id="PF13470">
    <property type="entry name" value="PIN_3"/>
    <property type="match status" value="1"/>
</dbReference>
<name>Q3ATY3_CHLCH</name>
<dbReference type="SUPFAM" id="SSF88723">
    <property type="entry name" value="PIN domain-like"/>
    <property type="match status" value="1"/>
</dbReference>
<dbReference type="EMBL" id="CP000108">
    <property type="protein sequence ID" value="ABB27542.1"/>
    <property type="molecule type" value="Genomic_DNA"/>
</dbReference>
<dbReference type="STRING" id="340177.Cag_0266"/>
<proteinExistence type="predicted"/>
<dbReference type="KEGG" id="cch:Cag_0266"/>
<evidence type="ECO:0000313" key="2">
    <source>
        <dbReference type="EMBL" id="ABB27542.1"/>
    </source>
</evidence>
<dbReference type="OrthoDB" id="595154at2"/>
<gene>
    <name evidence="2" type="ordered locus">Cag_0266</name>
</gene>
<sequence>MSKYQIVVDTNVFVTALRSQYGASYKLFSLIDKDIYQLNISVPLVLEYEAVAKRMIDKILLNEEEVDNILNFVIQNSNRWEIYYLWRPQLKDPCDDMVLELAITAACNYIVTYNINDFKGIEGFGIEAITPKAFLKLIGEL</sequence>
<dbReference type="InterPro" id="IPR002716">
    <property type="entry name" value="PIN_dom"/>
</dbReference>
<dbReference type="Gene3D" id="3.40.50.1010">
    <property type="entry name" value="5'-nuclease"/>
    <property type="match status" value="1"/>
</dbReference>